<sequence length="596" mass="65526">MGEKSEANSVAPSARGSLHEHHHHHITPLKEKKFRWRVTDEHSPPEIYNWTLYLSVFVFGILGSARGYDEGNISGTVAQTSFIKEFGLKSASLTATQQANLKSNITSMVQLGSIGGCILAMYTVDRFGRIRTLQGVCVLWIIAAIIQCTSHSVGQLYAGRLIEGFAIGQTTTIGPTYLSEVAPKAIRGLCGCIFAGAVYFGIMLAYFANYGTALHVVGRNQWVIPTTIKCVLAFLILVGSTIVCVESPRWYMKIGNPEMAAKNLSKIRNLPVDHPYILSEIADINEQVNLEKHETEGTTIISMIKEIVMTKSIRYPFFAIAFMAQVLGQWSGANAITIYSPQLMSLVGITGVKSLEMTAVLGVVKFVSAYLAAFFLIDFLGRRRSLYIGISIQLITILYFAIFLTVVPQAAEKGAVLTHSQDMAGKAALAALFLSGTGWTMGFNSIQYLLGSELFPLRIRSFAQSLVMVIHFANQYGNSKALPKMLLAMNNFGAFYFFVGVMAISLCWVYFFIPEVSGRSLESIEEIFSLPWYVIGRRGAELCPDHSEVNRVSYNVEGTGNAHGGDIDYETKPTAEFVENASNEGLMKSDSQSLEK</sequence>
<dbReference type="InterPro" id="IPR003663">
    <property type="entry name" value="Sugar/inositol_transpt"/>
</dbReference>
<keyword evidence="6 9" id="KW-0472">Membrane</keyword>
<dbReference type="InterPro" id="IPR036259">
    <property type="entry name" value="MFS_trans_sf"/>
</dbReference>
<feature type="transmembrane region" description="Helical" evidence="9">
    <location>
        <begin position="188"/>
        <end position="210"/>
    </location>
</feature>
<feature type="region of interest" description="Disordered" evidence="8">
    <location>
        <begin position="1"/>
        <end position="26"/>
    </location>
</feature>
<evidence type="ECO:0000313" key="11">
    <source>
        <dbReference type="EMBL" id="CAK7906836.1"/>
    </source>
</evidence>
<dbReference type="EMBL" id="OZ004257">
    <property type="protein sequence ID" value="CAK7906836.1"/>
    <property type="molecule type" value="Genomic_DNA"/>
</dbReference>
<evidence type="ECO:0000256" key="6">
    <source>
        <dbReference type="ARBA" id="ARBA00023136"/>
    </source>
</evidence>
<keyword evidence="11" id="KW-0762">Sugar transport</keyword>
<dbReference type="NCBIfam" id="TIGR00879">
    <property type="entry name" value="SP"/>
    <property type="match status" value="1"/>
</dbReference>
<evidence type="ECO:0000256" key="8">
    <source>
        <dbReference type="SAM" id="MobiDB-lite"/>
    </source>
</evidence>
<dbReference type="InterPro" id="IPR050360">
    <property type="entry name" value="MFS_Sugar_Transporters"/>
</dbReference>
<name>A0ABP0EC36_9ASCO</name>
<keyword evidence="12" id="KW-1185">Reference proteome</keyword>
<dbReference type="Gene3D" id="1.20.1250.20">
    <property type="entry name" value="MFS general substrate transporter like domains"/>
    <property type="match status" value="1"/>
</dbReference>
<evidence type="ECO:0000256" key="7">
    <source>
        <dbReference type="RuleBase" id="RU003346"/>
    </source>
</evidence>
<evidence type="ECO:0000256" key="3">
    <source>
        <dbReference type="ARBA" id="ARBA00022448"/>
    </source>
</evidence>
<feature type="transmembrane region" description="Helical" evidence="9">
    <location>
        <begin position="359"/>
        <end position="379"/>
    </location>
</feature>
<gene>
    <name evidence="11" type="primary">HGT1</name>
    <name evidence="11" type="ORF">CAAN4_E02630</name>
</gene>
<accession>A0ABP0EC36</accession>
<feature type="domain" description="Major facilitator superfamily (MFS) profile" evidence="10">
    <location>
        <begin position="55"/>
        <end position="517"/>
    </location>
</feature>
<evidence type="ECO:0000313" key="12">
    <source>
        <dbReference type="Proteomes" id="UP001497600"/>
    </source>
</evidence>
<evidence type="ECO:0000256" key="2">
    <source>
        <dbReference type="ARBA" id="ARBA00010992"/>
    </source>
</evidence>
<organism evidence="11 12">
    <name type="scientific">[Candida] anglica</name>
    <dbReference type="NCBI Taxonomy" id="148631"/>
    <lineage>
        <taxon>Eukaryota</taxon>
        <taxon>Fungi</taxon>
        <taxon>Dikarya</taxon>
        <taxon>Ascomycota</taxon>
        <taxon>Saccharomycotina</taxon>
        <taxon>Pichiomycetes</taxon>
        <taxon>Debaryomycetaceae</taxon>
        <taxon>Kurtzmaniella</taxon>
    </lineage>
</organism>
<evidence type="ECO:0000256" key="9">
    <source>
        <dbReference type="SAM" id="Phobius"/>
    </source>
</evidence>
<evidence type="ECO:0000256" key="1">
    <source>
        <dbReference type="ARBA" id="ARBA00004141"/>
    </source>
</evidence>
<evidence type="ECO:0000259" key="10">
    <source>
        <dbReference type="PROSITE" id="PS50850"/>
    </source>
</evidence>
<dbReference type="PROSITE" id="PS50850">
    <property type="entry name" value="MFS"/>
    <property type="match status" value="1"/>
</dbReference>
<dbReference type="PROSITE" id="PS00216">
    <property type="entry name" value="SUGAR_TRANSPORT_1"/>
    <property type="match status" value="1"/>
</dbReference>
<evidence type="ECO:0000256" key="4">
    <source>
        <dbReference type="ARBA" id="ARBA00022692"/>
    </source>
</evidence>
<dbReference type="PRINTS" id="PR00171">
    <property type="entry name" value="SUGRTRNSPORT"/>
</dbReference>
<dbReference type="SUPFAM" id="SSF103473">
    <property type="entry name" value="MFS general substrate transporter"/>
    <property type="match status" value="1"/>
</dbReference>
<comment type="similarity">
    <text evidence="2 7">Belongs to the major facilitator superfamily. Sugar transporter (TC 2.A.1.1) family.</text>
</comment>
<keyword evidence="4 9" id="KW-0812">Transmembrane</keyword>
<proteinExistence type="inferred from homology"/>
<dbReference type="Pfam" id="PF00083">
    <property type="entry name" value="Sugar_tr"/>
    <property type="match status" value="1"/>
</dbReference>
<reference evidence="11 12" key="1">
    <citation type="submission" date="2024-01" db="EMBL/GenBank/DDBJ databases">
        <authorList>
            <consortium name="Genoscope - CEA"/>
            <person name="William W."/>
        </authorList>
    </citation>
    <scope>NUCLEOTIDE SEQUENCE [LARGE SCALE GENOMIC DNA]</scope>
    <source>
        <strain evidence="11 12">29B2s-10</strain>
    </source>
</reference>
<dbReference type="Proteomes" id="UP001497600">
    <property type="component" value="Chromosome E"/>
</dbReference>
<evidence type="ECO:0000256" key="5">
    <source>
        <dbReference type="ARBA" id="ARBA00022989"/>
    </source>
</evidence>
<dbReference type="PROSITE" id="PS00217">
    <property type="entry name" value="SUGAR_TRANSPORT_2"/>
    <property type="match status" value="1"/>
</dbReference>
<feature type="transmembrane region" description="Helical" evidence="9">
    <location>
        <begin position="222"/>
        <end position="245"/>
    </location>
</feature>
<dbReference type="InterPro" id="IPR005828">
    <property type="entry name" value="MFS_sugar_transport-like"/>
</dbReference>
<dbReference type="InterPro" id="IPR020846">
    <property type="entry name" value="MFS_dom"/>
</dbReference>
<protein>
    <submittedName>
        <fullName evidence="11">High-affinity glucose transporter 1</fullName>
    </submittedName>
</protein>
<dbReference type="PANTHER" id="PTHR48022">
    <property type="entry name" value="PLASTIDIC GLUCOSE TRANSPORTER 4"/>
    <property type="match status" value="1"/>
</dbReference>
<dbReference type="PANTHER" id="PTHR48022:SF8">
    <property type="entry name" value="MAJOR FACILITATOR SUPERFAMILY (MFS) PROFILE DOMAIN-CONTAINING PROTEIN-RELATED"/>
    <property type="match status" value="1"/>
</dbReference>
<keyword evidence="5 9" id="KW-1133">Transmembrane helix</keyword>
<feature type="transmembrane region" description="Helical" evidence="9">
    <location>
        <begin position="386"/>
        <end position="407"/>
    </location>
</feature>
<feature type="transmembrane region" description="Helical" evidence="9">
    <location>
        <begin position="494"/>
        <end position="513"/>
    </location>
</feature>
<feature type="transmembrane region" description="Helical" evidence="9">
    <location>
        <begin position="427"/>
        <end position="450"/>
    </location>
</feature>
<comment type="subcellular location">
    <subcellularLocation>
        <location evidence="1">Membrane</location>
        <topology evidence="1">Multi-pass membrane protein</topology>
    </subcellularLocation>
</comment>
<keyword evidence="3 7" id="KW-0813">Transport</keyword>
<feature type="transmembrane region" description="Helical" evidence="9">
    <location>
        <begin position="315"/>
        <end position="339"/>
    </location>
</feature>
<dbReference type="InterPro" id="IPR005829">
    <property type="entry name" value="Sugar_transporter_CS"/>
</dbReference>